<name>Q9KC80_HALH5</name>
<dbReference type="STRING" id="272558.gene:10727592"/>
<dbReference type="InterPro" id="IPR025711">
    <property type="entry name" value="PepSY"/>
</dbReference>
<evidence type="ECO:0000313" key="4">
    <source>
        <dbReference type="Proteomes" id="UP000001258"/>
    </source>
</evidence>
<evidence type="ECO:0000259" key="1">
    <source>
        <dbReference type="Pfam" id="PF03413"/>
    </source>
</evidence>
<dbReference type="SUPFAM" id="SSF54403">
    <property type="entry name" value="Cystatin/monellin"/>
    <property type="match status" value="2"/>
</dbReference>
<dbReference type="EMBL" id="BA000004">
    <property type="protein sequence ID" value="BAB05413.1"/>
    <property type="molecule type" value="Genomic_DNA"/>
</dbReference>
<feature type="domain" description="PepSY" evidence="1">
    <location>
        <begin position="95"/>
        <end position="153"/>
    </location>
</feature>
<dbReference type="KEGG" id="bha:BH1694"/>
<sequence>MRKWLILIGIVLFSAIIGAGAYGYTVIKSPFSEDEEQAVQLVLSEGYLATVNDASYYHGSDAYQVIHGLDEDGEERIVWVGPDDQVISKKASEGISEEDVRAIIEKELAVRELVAIRLGVENEHPIYEVTYYDEEGRLSYYYVSFYDGTFIKRYSIRP</sequence>
<dbReference type="InterPro" id="IPR041401">
    <property type="entry name" value="TseB-like_dom"/>
</dbReference>
<organism evidence="3 4">
    <name type="scientific">Halalkalibacterium halodurans (strain ATCC BAA-125 / DSM 18197 / FERM 7344 / JCM 9153 / C-125)</name>
    <name type="common">Bacillus halodurans</name>
    <dbReference type="NCBI Taxonomy" id="272558"/>
    <lineage>
        <taxon>Bacteria</taxon>
        <taxon>Bacillati</taxon>
        <taxon>Bacillota</taxon>
        <taxon>Bacilli</taxon>
        <taxon>Bacillales</taxon>
        <taxon>Bacillaceae</taxon>
        <taxon>Halalkalibacterium (ex Joshi et al. 2022)</taxon>
    </lineage>
</organism>
<keyword evidence="4" id="KW-1185">Reference proteome</keyword>
<feature type="domain" description="Cell wall elongation regulator TseB-like" evidence="2">
    <location>
        <begin position="37"/>
        <end position="80"/>
    </location>
</feature>
<dbReference type="InterPro" id="IPR046350">
    <property type="entry name" value="Cystatin_sf"/>
</dbReference>
<dbReference type="Pfam" id="PF03413">
    <property type="entry name" value="PepSY"/>
    <property type="match status" value="1"/>
</dbReference>
<dbReference type="OrthoDB" id="2381181at2"/>
<protein>
    <submittedName>
        <fullName evidence="3">BH1694 protein</fullName>
    </submittedName>
</protein>
<accession>Q9KC80</accession>
<dbReference type="PIR" id="F83861">
    <property type="entry name" value="F83861"/>
</dbReference>
<dbReference type="RefSeq" id="WP_010897855.1">
    <property type="nucleotide sequence ID" value="NC_002570.2"/>
</dbReference>
<dbReference type="HOGENOM" id="CLU_114070_2_2_9"/>
<dbReference type="Proteomes" id="UP000001258">
    <property type="component" value="Chromosome"/>
</dbReference>
<dbReference type="AlphaFoldDB" id="Q9KC80"/>
<gene>
    <name evidence="3" type="ordered locus">BH1694</name>
</gene>
<reference evidence="3 4" key="1">
    <citation type="journal article" date="2000" name="Nucleic Acids Res.">
        <title>Complete genome sequence of the alkaliphilic bacterium Bacillus halodurans and genomic sequence comparison with Bacillus subtilis.</title>
        <authorList>
            <person name="Takami H."/>
            <person name="Nakasone K."/>
            <person name="Takaki Y."/>
            <person name="Maeno G."/>
            <person name="Sasaki R."/>
            <person name="Masui N."/>
            <person name="Fuji F."/>
            <person name="Hirama C."/>
            <person name="Nakamura Y."/>
            <person name="Ogasawara N."/>
            <person name="Kuhara S."/>
            <person name="Horikoshi K."/>
        </authorList>
    </citation>
    <scope>NUCLEOTIDE SEQUENCE [LARGE SCALE GENOMIC DNA]</scope>
    <source>
        <strain evidence="4">ATCC BAA-125 / DSM 18197 / FERM 7344 / JCM 9153 / C-125</strain>
    </source>
</reference>
<proteinExistence type="predicted"/>
<evidence type="ECO:0000259" key="2">
    <source>
        <dbReference type="Pfam" id="PF17881"/>
    </source>
</evidence>
<evidence type="ECO:0000313" key="3">
    <source>
        <dbReference type="EMBL" id="BAB05413.1"/>
    </source>
</evidence>
<dbReference type="eggNOG" id="COG5353">
    <property type="taxonomic scope" value="Bacteria"/>
</dbReference>
<dbReference type="Pfam" id="PF17881">
    <property type="entry name" value="TseB"/>
    <property type="match status" value="1"/>
</dbReference>
<dbReference type="Gene3D" id="3.10.450.40">
    <property type="match status" value="2"/>
</dbReference>